<reference evidence="3" key="1">
    <citation type="submission" date="2021-01" db="EMBL/GenBank/DDBJ databases">
        <authorList>
            <person name="Corre E."/>
            <person name="Pelletier E."/>
            <person name="Niang G."/>
            <person name="Scheremetjew M."/>
            <person name="Finn R."/>
            <person name="Kale V."/>
            <person name="Holt S."/>
            <person name="Cochrane G."/>
            <person name="Meng A."/>
            <person name="Brown T."/>
            <person name="Cohen L."/>
        </authorList>
    </citation>
    <scope>NUCLEOTIDE SEQUENCE</scope>
    <source>
        <strain evidence="3">GSBS06</strain>
    </source>
</reference>
<feature type="transmembrane region" description="Helical" evidence="2">
    <location>
        <begin position="12"/>
        <end position="34"/>
    </location>
</feature>
<evidence type="ECO:0000256" key="2">
    <source>
        <dbReference type="SAM" id="Phobius"/>
    </source>
</evidence>
<sequence>MLGKSERIRLWLPLWRCLCVMPLFLAESVTANVLQEQPWWDKLPEYAWYIIFAFGGLIVVFVVFLVYCLCCVKVEKPDEADLEMVKHFYMRDNSRTTSEFLHQTGAGPAKGLGTFMREYPRDTQDDSDVRGSLSATLGRKVKKSLPSFMVKPKPGIDRGNKPDFTFSTQTSTRTPPKMPRPEKSDTNLESNSDVASDEEMRAAWANKQDNNRRAKGLSYGRLDPEAQQRVASVRLLAAQGGIAPIQVSKPSAKALRMMGVTEAEVAKPFSETTEQRMKRIARNAGGGVYSTNFGTAALGNQIIAGFQQRKDKLNKRAEKKAVEKENVKIAQKIGAQKAQDTLKRKKKKVEQKPGQSKLAAFLEYTEGEQDEEDFEMDANHRDNEDFDV</sequence>
<protein>
    <recommendedName>
        <fullName evidence="4">Transmembrane protein</fullName>
    </recommendedName>
</protein>
<feature type="compositionally biased region" description="Polar residues" evidence="1">
    <location>
        <begin position="165"/>
        <end position="174"/>
    </location>
</feature>
<feature type="compositionally biased region" description="Basic and acidic residues" evidence="1">
    <location>
        <begin position="377"/>
        <end position="388"/>
    </location>
</feature>
<feature type="compositionally biased region" description="Acidic residues" evidence="1">
    <location>
        <begin position="365"/>
        <end position="376"/>
    </location>
</feature>
<evidence type="ECO:0008006" key="4">
    <source>
        <dbReference type="Google" id="ProtNLM"/>
    </source>
</evidence>
<dbReference type="AlphaFoldDB" id="A0A7S3PMC2"/>
<feature type="region of interest" description="Disordered" evidence="1">
    <location>
        <begin position="148"/>
        <end position="196"/>
    </location>
</feature>
<feature type="transmembrane region" description="Helical" evidence="2">
    <location>
        <begin position="46"/>
        <end position="70"/>
    </location>
</feature>
<feature type="region of interest" description="Disordered" evidence="1">
    <location>
        <begin position="334"/>
        <end position="388"/>
    </location>
</feature>
<organism evidence="3">
    <name type="scientific">Aplanochytrium stocchinoi</name>
    <dbReference type="NCBI Taxonomy" id="215587"/>
    <lineage>
        <taxon>Eukaryota</taxon>
        <taxon>Sar</taxon>
        <taxon>Stramenopiles</taxon>
        <taxon>Bigyra</taxon>
        <taxon>Labyrinthulomycetes</taxon>
        <taxon>Thraustochytrida</taxon>
        <taxon>Thraustochytriidae</taxon>
        <taxon>Aplanochytrium</taxon>
    </lineage>
</organism>
<keyword evidence="2" id="KW-1133">Transmembrane helix</keyword>
<dbReference type="EMBL" id="HBIN01018464">
    <property type="protein sequence ID" value="CAE0444029.1"/>
    <property type="molecule type" value="Transcribed_RNA"/>
</dbReference>
<gene>
    <name evidence="3" type="ORF">ASTO00021_LOCUS14085</name>
</gene>
<name>A0A7S3PMC2_9STRA</name>
<accession>A0A7S3PMC2</accession>
<keyword evidence="2" id="KW-0472">Membrane</keyword>
<evidence type="ECO:0000313" key="3">
    <source>
        <dbReference type="EMBL" id="CAE0444029.1"/>
    </source>
</evidence>
<proteinExistence type="predicted"/>
<keyword evidence="2" id="KW-0812">Transmembrane</keyword>
<evidence type="ECO:0000256" key="1">
    <source>
        <dbReference type="SAM" id="MobiDB-lite"/>
    </source>
</evidence>